<reference evidence="3 4" key="1">
    <citation type="submission" date="2018-09" db="EMBL/GenBank/DDBJ databases">
        <title>Genomic investigation of the strawberry pathogen Phytophthora fragariae indicates pathogenicity is determined by transcriptional variation in three key races.</title>
        <authorList>
            <person name="Adams T.M."/>
            <person name="Armitage A.D."/>
            <person name="Sobczyk M.K."/>
            <person name="Bates H.J."/>
            <person name="Dunwell J.M."/>
            <person name="Nellist C.F."/>
            <person name="Harrison R.J."/>
        </authorList>
    </citation>
    <scope>NUCLEOTIDE SEQUENCE [LARGE SCALE GENOMIC DNA]</scope>
    <source>
        <strain evidence="2 3">BC-23</strain>
        <strain evidence="1 4">ONT-3</strain>
    </source>
</reference>
<comment type="caution">
    <text evidence="2">The sequence shown here is derived from an EMBL/GenBank/DDBJ whole genome shotgun (WGS) entry which is preliminary data.</text>
</comment>
<proteinExistence type="predicted"/>
<dbReference type="Proteomes" id="UP000476176">
    <property type="component" value="Unassembled WGS sequence"/>
</dbReference>
<dbReference type="AlphaFoldDB" id="A0A6G0N0N6"/>
<dbReference type="PANTHER" id="PTHR40866:SF1">
    <property type="entry name" value="BED-TYPE DOMAIN-CONTAINING PROTEIN"/>
    <property type="match status" value="1"/>
</dbReference>
<accession>A0A6G0N0N6</accession>
<dbReference type="Proteomes" id="UP000488956">
    <property type="component" value="Unassembled WGS sequence"/>
</dbReference>
<name>A0A6G0N0N6_9STRA</name>
<dbReference type="EMBL" id="QXGC01002219">
    <property type="protein sequence ID" value="KAE9189088.1"/>
    <property type="molecule type" value="Genomic_DNA"/>
</dbReference>
<dbReference type="PANTHER" id="PTHR40866">
    <property type="entry name" value="BED-TYPE DOMAIN-CONTAINING PROTEIN"/>
    <property type="match status" value="1"/>
</dbReference>
<protein>
    <recommendedName>
        <fullName evidence="5">HAT C-terminal dimerisation domain-containing protein</fullName>
    </recommendedName>
</protein>
<dbReference type="EMBL" id="QXFX01001648">
    <property type="protein sequence ID" value="KAE9086917.1"/>
    <property type="molecule type" value="Genomic_DNA"/>
</dbReference>
<sequence length="215" mass="23614">MTVEAVEELVPRGHVHRRITTVVEKLRELDSVCVKIQSEQCTLADIRLLVDACAVKYPVADYLATTAAIIHSPLFESAIVKLHNDLPMSADETREVEGFVQPLADQPAGAPKKVDFATSVVRKSKKPRLAGQMAVQYYPLLTCAPPTRNTCERLFSECKLVLTSLRASTPRANVETAMFLYANRGVWNCATLLSCTEDCDTAQAAAVDFGQTWTA</sequence>
<evidence type="ECO:0000313" key="2">
    <source>
        <dbReference type="EMBL" id="KAE9189088.1"/>
    </source>
</evidence>
<gene>
    <name evidence="2" type="ORF">PF004_g22315</name>
    <name evidence="1" type="ORF">PF010_g19921</name>
</gene>
<evidence type="ECO:0000313" key="1">
    <source>
        <dbReference type="EMBL" id="KAE9086917.1"/>
    </source>
</evidence>
<evidence type="ECO:0008006" key="5">
    <source>
        <dbReference type="Google" id="ProtNLM"/>
    </source>
</evidence>
<evidence type="ECO:0000313" key="4">
    <source>
        <dbReference type="Proteomes" id="UP000488956"/>
    </source>
</evidence>
<organism evidence="2 3">
    <name type="scientific">Phytophthora fragariae</name>
    <dbReference type="NCBI Taxonomy" id="53985"/>
    <lineage>
        <taxon>Eukaryota</taxon>
        <taxon>Sar</taxon>
        <taxon>Stramenopiles</taxon>
        <taxon>Oomycota</taxon>
        <taxon>Peronosporomycetes</taxon>
        <taxon>Peronosporales</taxon>
        <taxon>Peronosporaceae</taxon>
        <taxon>Phytophthora</taxon>
    </lineage>
</organism>
<evidence type="ECO:0000313" key="3">
    <source>
        <dbReference type="Proteomes" id="UP000476176"/>
    </source>
</evidence>